<dbReference type="Pfam" id="PF12352">
    <property type="entry name" value="V-SNARE_C"/>
    <property type="match status" value="1"/>
</dbReference>
<evidence type="ECO:0000313" key="14">
    <source>
        <dbReference type="RefSeq" id="XP_014674423.1"/>
    </source>
</evidence>
<protein>
    <submittedName>
        <fullName evidence="14">Vesicle transport through interaction with t-SNAREs homolog 1B-like</fullName>
    </submittedName>
</protein>
<keyword evidence="5 11" id="KW-1133">Transmembrane helix</keyword>
<name>A0ABM1EQF2_PRICU</name>
<proteinExistence type="inferred from homology"/>
<dbReference type="PANTHER" id="PTHR21230">
    <property type="entry name" value="VESICLE TRANSPORT V-SNARE PROTEIN VTI1-RELATED"/>
    <property type="match status" value="1"/>
</dbReference>
<dbReference type="SMART" id="SM00397">
    <property type="entry name" value="t_SNARE"/>
    <property type="match status" value="1"/>
</dbReference>
<comment type="subcellular location">
    <subcellularLocation>
        <location evidence="8">Endomembrane system</location>
        <topology evidence="8">Single-pass type IV membrane protein</topology>
    </subcellularLocation>
</comment>
<evidence type="ECO:0000256" key="5">
    <source>
        <dbReference type="ARBA" id="ARBA00022989"/>
    </source>
</evidence>
<organism evidence="13 14">
    <name type="scientific">Priapulus caudatus</name>
    <name type="common">Priapulid worm</name>
    <dbReference type="NCBI Taxonomy" id="37621"/>
    <lineage>
        <taxon>Eukaryota</taxon>
        <taxon>Metazoa</taxon>
        <taxon>Ecdysozoa</taxon>
        <taxon>Scalidophora</taxon>
        <taxon>Priapulida</taxon>
        <taxon>Priapulimorpha</taxon>
        <taxon>Priapulimorphida</taxon>
        <taxon>Priapulidae</taxon>
        <taxon>Priapulus</taxon>
    </lineage>
</organism>
<evidence type="ECO:0000256" key="4">
    <source>
        <dbReference type="ARBA" id="ARBA00022927"/>
    </source>
</evidence>
<feature type="transmembrane region" description="Helical" evidence="11">
    <location>
        <begin position="201"/>
        <end position="222"/>
    </location>
</feature>
<comment type="similarity">
    <text evidence="1">Belongs to the VTI1 family.</text>
</comment>
<dbReference type="InterPro" id="IPR000727">
    <property type="entry name" value="T_SNARE_dom"/>
</dbReference>
<dbReference type="InterPro" id="IPR027027">
    <property type="entry name" value="GOSR2/Membrin/Bos1"/>
</dbReference>
<dbReference type="SUPFAM" id="SSF58038">
    <property type="entry name" value="SNARE fusion complex"/>
    <property type="match status" value="1"/>
</dbReference>
<dbReference type="PANTHER" id="PTHR21230:SF89">
    <property type="entry name" value="VESICLE TRANSPORT THROUGH INTERACTION WITH T-SNARES HOMOLOG 1B"/>
    <property type="match status" value="1"/>
</dbReference>
<dbReference type="InterPro" id="IPR038407">
    <property type="entry name" value="v-SNARE_N_sf"/>
</dbReference>
<keyword evidence="2" id="KW-0813">Transport</keyword>
<feature type="coiled-coil region" evidence="9">
    <location>
        <begin position="40"/>
        <end position="89"/>
    </location>
</feature>
<gene>
    <name evidence="14" type="primary">LOC106814595</name>
</gene>
<evidence type="ECO:0000256" key="11">
    <source>
        <dbReference type="SAM" id="Phobius"/>
    </source>
</evidence>
<keyword evidence="13" id="KW-1185">Reference proteome</keyword>
<evidence type="ECO:0000256" key="9">
    <source>
        <dbReference type="SAM" id="Coils"/>
    </source>
</evidence>
<keyword evidence="4" id="KW-0653">Protein transport</keyword>
<evidence type="ECO:0000256" key="8">
    <source>
        <dbReference type="ARBA" id="ARBA00046280"/>
    </source>
</evidence>
<feature type="compositionally biased region" description="Polar residues" evidence="10">
    <location>
        <begin position="94"/>
        <end position="107"/>
    </location>
</feature>
<dbReference type="InterPro" id="IPR010989">
    <property type="entry name" value="SNARE"/>
</dbReference>
<dbReference type="PIRSF" id="PIRSF028865">
    <property type="entry name" value="Membrin-2"/>
    <property type="match status" value="1"/>
</dbReference>
<dbReference type="RefSeq" id="XP_014674423.1">
    <property type="nucleotide sequence ID" value="XM_014818937.1"/>
</dbReference>
<keyword evidence="7 11" id="KW-0472">Membrane</keyword>
<evidence type="ECO:0000256" key="10">
    <source>
        <dbReference type="SAM" id="MobiDB-lite"/>
    </source>
</evidence>
<evidence type="ECO:0000313" key="13">
    <source>
        <dbReference type="Proteomes" id="UP000695022"/>
    </source>
</evidence>
<accession>A0ABM1EQF2</accession>
<feature type="region of interest" description="Disordered" evidence="10">
    <location>
        <begin position="94"/>
        <end position="113"/>
    </location>
</feature>
<dbReference type="CDD" id="cd15890">
    <property type="entry name" value="SNARE_Vti1b"/>
    <property type="match status" value="1"/>
</dbReference>
<evidence type="ECO:0000256" key="3">
    <source>
        <dbReference type="ARBA" id="ARBA00022692"/>
    </source>
</evidence>
<evidence type="ECO:0000256" key="1">
    <source>
        <dbReference type="ARBA" id="ARBA00006108"/>
    </source>
</evidence>
<dbReference type="Pfam" id="PF05008">
    <property type="entry name" value="V-SNARE"/>
    <property type="match status" value="1"/>
</dbReference>
<evidence type="ECO:0000256" key="2">
    <source>
        <dbReference type="ARBA" id="ARBA00022448"/>
    </source>
</evidence>
<dbReference type="InterPro" id="IPR007705">
    <property type="entry name" value="Vesicle_trsprt_v-SNARE_N"/>
</dbReference>
<sequence length="224" mass="25593">MTSEKFETLEEDFRTLCQDVRTKLARVERSSATEENRGLLREVERDIEDGQATVREMEDECRNAPPTYRAQMNRNVTSIRKELDQIAQNVRRLSTSGDAAQKRTSLLSGRPGADTDSFEAALRGQAAFGTETLSRTSSSIHRSQAVAVETEEIGDNIITDLGSQRESLHRTRDRLVETDQNLSRSRRILRTMYRRVMTNKLILIIVILLEVALLVGIVYWKFFI</sequence>
<dbReference type="Proteomes" id="UP000695022">
    <property type="component" value="Unplaced"/>
</dbReference>
<keyword evidence="3 11" id="KW-0812">Transmembrane</keyword>
<dbReference type="Gene3D" id="1.20.5.110">
    <property type="match status" value="1"/>
</dbReference>
<dbReference type="GeneID" id="106814595"/>
<keyword evidence="6 9" id="KW-0175">Coiled coil</keyword>
<evidence type="ECO:0000256" key="7">
    <source>
        <dbReference type="ARBA" id="ARBA00023136"/>
    </source>
</evidence>
<feature type="domain" description="T-SNARE coiled-coil homology" evidence="12">
    <location>
        <begin position="125"/>
        <end position="192"/>
    </location>
</feature>
<evidence type="ECO:0000256" key="6">
    <source>
        <dbReference type="ARBA" id="ARBA00023054"/>
    </source>
</evidence>
<dbReference type="SUPFAM" id="SSF47661">
    <property type="entry name" value="t-snare proteins"/>
    <property type="match status" value="1"/>
</dbReference>
<dbReference type="Gene3D" id="1.20.58.400">
    <property type="entry name" value="t-snare proteins"/>
    <property type="match status" value="1"/>
</dbReference>
<reference evidence="14" key="1">
    <citation type="submission" date="2025-08" db="UniProtKB">
        <authorList>
            <consortium name="RefSeq"/>
        </authorList>
    </citation>
    <scope>IDENTIFICATION</scope>
</reference>
<evidence type="ECO:0000259" key="12">
    <source>
        <dbReference type="SMART" id="SM00397"/>
    </source>
</evidence>